<sequence>MIRWVYAFVDRPKELFEQAAAFWTAVTGTTLSARRGAEGAFATLLPPAASGRDACVKIQGVAAAPAGAHLDLAVADVRGLAKRATDLGARVLLDRGGLVVLESPAGHHFCAVRWAGESRRPEPYAGTRLDQVCLDIAPDEYEAAVAFWAQLTDWPVVSGRRPEFRAVKPPSHELPVRILLQRLDAPGLPSAAHLDFACADRAAARAAHERLGAAFVADHPYWTVMRDPTGGLYCLTARDPETGSLH</sequence>
<dbReference type="SUPFAM" id="SSF54593">
    <property type="entry name" value="Glyoxalase/Bleomycin resistance protein/Dihydroxybiphenyl dioxygenase"/>
    <property type="match status" value="1"/>
</dbReference>
<evidence type="ECO:0000313" key="3">
    <source>
        <dbReference type="Proteomes" id="UP000676325"/>
    </source>
</evidence>
<accession>A0A941EB50</accession>
<evidence type="ECO:0000259" key="1">
    <source>
        <dbReference type="Pfam" id="PF18029"/>
    </source>
</evidence>
<gene>
    <name evidence="2" type="ORF">KDK95_13530</name>
</gene>
<evidence type="ECO:0000313" key="2">
    <source>
        <dbReference type="EMBL" id="MBR7827333.1"/>
    </source>
</evidence>
<dbReference type="InterPro" id="IPR029068">
    <property type="entry name" value="Glyas_Bleomycin-R_OHBP_Dase"/>
</dbReference>
<name>A0A941EB50_9ACTN</name>
<proteinExistence type="predicted"/>
<feature type="domain" description="Glyoxalase-like" evidence="1">
    <location>
        <begin position="16"/>
        <end position="111"/>
    </location>
</feature>
<dbReference type="Proteomes" id="UP000676325">
    <property type="component" value="Unassembled WGS sequence"/>
</dbReference>
<keyword evidence="3" id="KW-1185">Reference proteome</keyword>
<dbReference type="AlphaFoldDB" id="A0A941EB50"/>
<organism evidence="2 3">
    <name type="scientific">Actinospica acidithermotolerans</name>
    <dbReference type="NCBI Taxonomy" id="2828514"/>
    <lineage>
        <taxon>Bacteria</taxon>
        <taxon>Bacillati</taxon>
        <taxon>Actinomycetota</taxon>
        <taxon>Actinomycetes</taxon>
        <taxon>Catenulisporales</taxon>
        <taxon>Actinospicaceae</taxon>
        <taxon>Actinospica</taxon>
    </lineage>
</organism>
<dbReference type="InterPro" id="IPR041581">
    <property type="entry name" value="Glyoxalase_6"/>
</dbReference>
<dbReference type="PANTHER" id="PTHR35908:SF1">
    <property type="entry name" value="CONSERVED PROTEIN"/>
    <property type="match status" value="1"/>
</dbReference>
<dbReference type="PANTHER" id="PTHR35908">
    <property type="entry name" value="HYPOTHETICAL FUSION PROTEIN"/>
    <property type="match status" value="1"/>
</dbReference>
<dbReference type="RefSeq" id="WP_212518478.1">
    <property type="nucleotide sequence ID" value="NZ_JAGSOH010000032.1"/>
</dbReference>
<dbReference type="Gene3D" id="3.10.180.10">
    <property type="entry name" value="2,3-Dihydroxybiphenyl 1,2-Dioxygenase, domain 1"/>
    <property type="match status" value="2"/>
</dbReference>
<protein>
    <recommendedName>
        <fullName evidence="1">Glyoxalase-like domain-containing protein</fullName>
    </recommendedName>
</protein>
<comment type="caution">
    <text evidence="2">The sequence shown here is derived from an EMBL/GenBank/DDBJ whole genome shotgun (WGS) entry which is preliminary data.</text>
</comment>
<dbReference type="Pfam" id="PF18029">
    <property type="entry name" value="Glyoxalase_6"/>
    <property type="match status" value="2"/>
</dbReference>
<feature type="domain" description="Glyoxalase-like" evidence="1">
    <location>
        <begin position="131"/>
        <end position="236"/>
    </location>
</feature>
<dbReference type="EMBL" id="JAGSOH010000032">
    <property type="protein sequence ID" value="MBR7827333.1"/>
    <property type="molecule type" value="Genomic_DNA"/>
</dbReference>
<reference evidence="2" key="1">
    <citation type="submission" date="2021-04" db="EMBL/GenBank/DDBJ databases">
        <title>Genome based classification of Actinospica acidithermotolerans sp. nov., an actinobacterium isolated from an Indonesian hot spring.</title>
        <authorList>
            <person name="Kusuma A.B."/>
            <person name="Putra K.E."/>
            <person name="Nafisah S."/>
            <person name="Loh J."/>
            <person name="Nouioui I."/>
            <person name="Goodfellow M."/>
        </authorList>
    </citation>
    <scope>NUCLEOTIDE SEQUENCE</scope>
    <source>
        <strain evidence="2">MGRD01-02</strain>
    </source>
</reference>